<evidence type="ECO:0008006" key="7">
    <source>
        <dbReference type="Google" id="ProtNLM"/>
    </source>
</evidence>
<organism evidence="5 6">
    <name type="scientific">Gonium pectorale</name>
    <name type="common">Green alga</name>
    <dbReference type="NCBI Taxonomy" id="33097"/>
    <lineage>
        <taxon>Eukaryota</taxon>
        <taxon>Viridiplantae</taxon>
        <taxon>Chlorophyta</taxon>
        <taxon>core chlorophytes</taxon>
        <taxon>Chlorophyceae</taxon>
        <taxon>CS clade</taxon>
        <taxon>Chlamydomonadales</taxon>
        <taxon>Volvocaceae</taxon>
        <taxon>Gonium</taxon>
    </lineage>
</organism>
<feature type="compositionally biased region" description="Gly residues" evidence="4">
    <location>
        <begin position="801"/>
        <end position="814"/>
    </location>
</feature>
<reference evidence="6" key="1">
    <citation type="journal article" date="2016" name="Nat. Commun.">
        <title>The Gonium pectorale genome demonstrates co-option of cell cycle regulation during the evolution of multicellularity.</title>
        <authorList>
            <person name="Hanschen E.R."/>
            <person name="Marriage T.N."/>
            <person name="Ferris P.J."/>
            <person name="Hamaji T."/>
            <person name="Toyoda A."/>
            <person name="Fujiyama A."/>
            <person name="Neme R."/>
            <person name="Noguchi H."/>
            <person name="Minakuchi Y."/>
            <person name="Suzuki M."/>
            <person name="Kawai-Toyooka H."/>
            <person name="Smith D.R."/>
            <person name="Sparks H."/>
            <person name="Anderson J."/>
            <person name="Bakaric R."/>
            <person name="Luria V."/>
            <person name="Karger A."/>
            <person name="Kirschner M.W."/>
            <person name="Durand P.M."/>
            <person name="Michod R.E."/>
            <person name="Nozaki H."/>
            <person name="Olson B.J."/>
        </authorList>
    </citation>
    <scope>NUCLEOTIDE SEQUENCE [LARGE SCALE GENOMIC DNA]</scope>
    <source>
        <strain evidence="6">NIES-2863</strain>
    </source>
</reference>
<feature type="compositionally biased region" description="Gly residues" evidence="4">
    <location>
        <begin position="722"/>
        <end position="732"/>
    </location>
</feature>
<dbReference type="Gene3D" id="3.30.70.1230">
    <property type="entry name" value="Nucleotide cyclase"/>
    <property type="match status" value="3"/>
</dbReference>
<keyword evidence="3" id="KW-0677">Repeat</keyword>
<evidence type="ECO:0000256" key="4">
    <source>
        <dbReference type="SAM" id="MobiDB-lite"/>
    </source>
</evidence>
<comment type="caution">
    <text evidence="5">The sequence shown here is derived from an EMBL/GenBank/DDBJ whole genome shotgun (WGS) entry which is preliminary data.</text>
</comment>
<dbReference type="InterPro" id="IPR029787">
    <property type="entry name" value="Nucleotide_cyclase"/>
</dbReference>
<feature type="compositionally biased region" description="Gly residues" evidence="4">
    <location>
        <begin position="740"/>
        <end position="756"/>
    </location>
</feature>
<evidence type="ECO:0000256" key="2">
    <source>
        <dbReference type="ARBA" id="ARBA00022614"/>
    </source>
</evidence>
<dbReference type="PANTHER" id="PTHR48007:SF4">
    <property type="entry name" value="LEUCINE-RICH REPEAT RECEPTOR-LIKE PROTEIN KINASE PXC1"/>
    <property type="match status" value="1"/>
</dbReference>
<name>A0A150GMK6_GONPE</name>
<dbReference type="SUPFAM" id="SSF52058">
    <property type="entry name" value="L domain-like"/>
    <property type="match status" value="1"/>
</dbReference>
<dbReference type="InterPro" id="IPR046959">
    <property type="entry name" value="PRK1-6/SRF4-like"/>
</dbReference>
<sequence length="1331" mass="139537">MHGGGSDAAASDASYDGGGDGGVDDCPGSPEAVVGISLPANNLTGDVGAVPWEALSATLTVLDLDKNGLTGSPAALTMLYRLEYLGLASNRLEGPLDVLVTGEDSSSADGNRSATAVLPRLVSLVLPANQLSGTLPARLLRNPALEFLDLAYNNLSGPLPVEVFAAPSQLRSVRLAGNRLAGSFPVLPQGTSLSAELSHLDVSMNRLEGGLPRYLGAFPQLAYLDASHNRLAGPVAPLLRTANSLAFLALRDNLLNGTLPSDMRAGNNLQFLDLSLNNLSGSFPSSFGLHTMGLVLADNPGLTGQLPTDLDNLKTLDIKNTRMQAAVPGAAGLPRYLELSNMCGRGVEGSTELWEWDTLAKWHGYEVQTEGDAFLVAFHEPADAVGWCITSQLALLNAEWDPELFRHHKACIETVDSLQPAPTQPRLLAQIPSLGAPYRTVSPAGGVPSAHGWPASQPAIVPQQPQAPLTLTLPELAVVRRASSSFNTPDFLIGESMVRESGHHDSVGGIDSGVVLGGYSRGGEGRSSYDDRSRQARLSLGARPQPTCANSASSTRAPGSAAAAGWELTGADLECCTRQGVLYRGLRVRMGVATGSAEPLRSHAVTQRMEYYGEVRRRLQAVADLPHGGQVLVDANTFNAVNTHLTSMGQAPLWYRVYSKRSFERPKAALDVNGIMLTVTDTGSTAEALPLEFRRGGHSSGIASAPGPLPSRSSVDACTTATGGGGVAGDDGGATDAEGANGGLGGTAGASGGGHVSGPSPGERLSLVSSKLGPATAKRLLRSHPTPQMVHCGSMRARGGLASGGGEAGLLGGTDRGEGSFSEQDVTLPLRFLHETIPVGHLRQVPHSLSSAPSRRATAAIIVHREAGQRRASAAPAVGVMAMGMLVPGLEERARLSKPLNAARQLTPGYLDAPAASAAPLGHLRGASRLLPAVAVAFCSLERYPEMVAVSRDLSFDVLAVFNDVVRRSLLVCGGYECLEQEGHFMMAFAAPAEALEWCLMLQELIMEVSWTPPMLCLPGMQEQLHPLTGAVLFRGPRVKAGMYAGVPTRVGPHPTTGRADYHGPCVNRAARFCHAAAQGGQVIVARSLMEDILRNDLGLGLGDALPGTQPTSALLRCTTAPYDPGPTPASASGQEQGQGRGQPVQLVASVDNTDVPPARWRMPADAAARTGANEGSGEALSTSELEDGGEVMVVVEEPTQPSNPWQGFTVSPPARNSKLRRASTVLYESMPHSLPTLPDICIRRRTGAFRWLWAQELLIEDLGTFRFKGVAGVHQLVSISTAATSERRAGPRLHTAKGERVEAGKGPLYRVVLNVRAGNGGGVGHRSSVW</sequence>
<gene>
    <name evidence="5" type="ORF">GPECTOR_14g25</name>
</gene>
<feature type="region of interest" description="Disordered" evidence="4">
    <location>
        <begin position="1119"/>
        <end position="1143"/>
    </location>
</feature>
<dbReference type="InterPro" id="IPR001611">
    <property type="entry name" value="Leu-rich_rpt"/>
</dbReference>
<dbReference type="OrthoDB" id="552043at2759"/>
<feature type="region of interest" description="Disordered" evidence="4">
    <location>
        <begin position="801"/>
        <end position="820"/>
    </location>
</feature>
<dbReference type="InterPro" id="IPR032675">
    <property type="entry name" value="LRR_dom_sf"/>
</dbReference>
<evidence type="ECO:0000256" key="1">
    <source>
        <dbReference type="ARBA" id="ARBA00004430"/>
    </source>
</evidence>
<dbReference type="EMBL" id="LSYV01000015">
    <property type="protein sequence ID" value="KXZ51008.1"/>
    <property type="molecule type" value="Genomic_DNA"/>
</dbReference>
<evidence type="ECO:0000256" key="3">
    <source>
        <dbReference type="ARBA" id="ARBA00022737"/>
    </source>
</evidence>
<protein>
    <recommendedName>
        <fullName evidence="7">Guanylate cyclase domain-containing protein</fullName>
    </recommendedName>
</protein>
<dbReference type="Proteomes" id="UP000075714">
    <property type="component" value="Unassembled WGS sequence"/>
</dbReference>
<keyword evidence="2" id="KW-0433">Leucine-rich repeat</keyword>
<evidence type="ECO:0000313" key="6">
    <source>
        <dbReference type="Proteomes" id="UP000075714"/>
    </source>
</evidence>
<dbReference type="Gene3D" id="3.80.10.10">
    <property type="entry name" value="Ribonuclease Inhibitor"/>
    <property type="match status" value="2"/>
</dbReference>
<accession>A0A150GMK6</accession>
<dbReference type="FunFam" id="3.80.10.10:FF:000041">
    <property type="entry name" value="LRR receptor-like serine/threonine-protein kinase ERECTA"/>
    <property type="match status" value="1"/>
</dbReference>
<comment type="subcellular location">
    <subcellularLocation>
        <location evidence="1">Cytoplasm</location>
        <location evidence="1">Cytoskeleton</location>
        <location evidence="1">Cilium axoneme</location>
    </subcellularLocation>
</comment>
<feature type="region of interest" description="Disordered" evidence="4">
    <location>
        <begin position="1"/>
        <end position="28"/>
    </location>
</feature>
<proteinExistence type="predicted"/>
<dbReference type="GO" id="GO:0005930">
    <property type="term" value="C:axoneme"/>
    <property type="evidence" value="ECO:0007669"/>
    <property type="project" value="UniProtKB-SubCell"/>
</dbReference>
<dbReference type="Pfam" id="PF00560">
    <property type="entry name" value="LRR_1"/>
    <property type="match status" value="1"/>
</dbReference>
<dbReference type="PANTHER" id="PTHR48007">
    <property type="entry name" value="LEUCINE-RICH REPEAT RECEPTOR-LIKE PROTEIN KINASE PXC1"/>
    <property type="match status" value="1"/>
</dbReference>
<keyword evidence="6" id="KW-1185">Reference proteome</keyword>
<dbReference type="SUPFAM" id="SSF55073">
    <property type="entry name" value="Nucleotide cyclase"/>
    <property type="match status" value="2"/>
</dbReference>
<evidence type="ECO:0000313" key="5">
    <source>
        <dbReference type="EMBL" id="KXZ51008.1"/>
    </source>
</evidence>
<feature type="region of interest" description="Disordered" evidence="4">
    <location>
        <begin position="699"/>
        <end position="767"/>
    </location>
</feature>